<keyword evidence="8" id="KW-0723">Serine/threonine-protein kinase</keyword>
<reference evidence="9" key="1">
    <citation type="submission" date="2023-07" db="EMBL/GenBank/DDBJ databases">
        <title>Whole genome shotgun sequence of Streptomyces nojiriensis NBRC 13794.</title>
        <authorList>
            <person name="Komaki H."/>
            <person name="Tamura T."/>
        </authorList>
    </citation>
    <scope>NUCLEOTIDE SEQUENCE [LARGE SCALE GENOMIC DNA]</scope>
    <source>
        <strain evidence="9">NBRC 13794</strain>
    </source>
</reference>
<keyword evidence="3 8" id="KW-0418">Kinase</keyword>
<dbReference type="Gene3D" id="3.30.200.20">
    <property type="entry name" value="Phosphorylase Kinase, domain 1"/>
    <property type="match status" value="1"/>
</dbReference>
<feature type="binding site" evidence="5">
    <location>
        <position position="52"/>
    </location>
    <ligand>
        <name>ATP</name>
        <dbReference type="ChEBI" id="CHEBI:30616"/>
    </ligand>
</feature>
<dbReference type="PROSITE" id="PS50011">
    <property type="entry name" value="PROTEIN_KINASE_DOM"/>
    <property type="match status" value="1"/>
</dbReference>
<dbReference type="InterPro" id="IPR002372">
    <property type="entry name" value="PQQ_rpt_dom"/>
</dbReference>
<keyword evidence="4 5" id="KW-0067">ATP-binding</keyword>
<dbReference type="SMART" id="SM00564">
    <property type="entry name" value="PQQ"/>
    <property type="match status" value="3"/>
</dbReference>
<dbReference type="PROSITE" id="PS00107">
    <property type="entry name" value="PROTEIN_KINASE_ATP"/>
    <property type="match status" value="1"/>
</dbReference>
<dbReference type="InterPro" id="IPR011009">
    <property type="entry name" value="Kinase-like_dom_sf"/>
</dbReference>
<evidence type="ECO:0000313" key="8">
    <source>
        <dbReference type="EMBL" id="GHI68260.1"/>
    </source>
</evidence>
<keyword evidence="9" id="KW-1185">Reference proteome</keyword>
<evidence type="ECO:0000256" key="6">
    <source>
        <dbReference type="SAM" id="Phobius"/>
    </source>
</evidence>
<dbReference type="SUPFAM" id="SSF50998">
    <property type="entry name" value="Quinoprotein alcohol dehydrogenase-like"/>
    <property type="match status" value="2"/>
</dbReference>
<keyword evidence="1" id="KW-0808">Transferase</keyword>
<keyword evidence="6" id="KW-0472">Membrane</keyword>
<dbReference type="InterPro" id="IPR015943">
    <property type="entry name" value="WD40/YVTN_repeat-like_dom_sf"/>
</dbReference>
<feature type="transmembrane region" description="Helical" evidence="6">
    <location>
        <begin position="321"/>
        <end position="343"/>
    </location>
</feature>
<dbReference type="Pfam" id="PF00069">
    <property type="entry name" value="Pkinase"/>
    <property type="match status" value="1"/>
</dbReference>
<dbReference type="GO" id="GO:0004674">
    <property type="term" value="F:protein serine/threonine kinase activity"/>
    <property type="evidence" value="ECO:0007669"/>
    <property type="project" value="UniProtKB-KW"/>
</dbReference>
<dbReference type="Pfam" id="PF13360">
    <property type="entry name" value="PQQ_2"/>
    <property type="match status" value="1"/>
</dbReference>
<dbReference type="Gene3D" id="2.130.10.10">
    <property type="entry name" value="YVTN repeat-like/Quinoprotein amine dehydrogenase"/>
    <property type="match status" value="2"/>
</dbReference>
<comment type="caution">
    <text evidence="8">The sequence shown here is derived from an EMBL/GenBank/DDBJ whole genome shotgun (WGS) entry which is preliminary data.</text>
</comment>
<evidence type="ECO:0000256" key="4">
    <source>
        <dbReference type="ARBA" id="ARBA00022840"/>
    </source>
</evidence>
<sequence length="792" mass="81976">MVKDVGTADEEVGPDAAPATIGPYVVLRELGSGGMGVVSLCRAGSGRLVAVKQVPEEYADDPAFRSRFRREVAAARRVSGVYTVPVVDADTDGPRPWVATVYVPGPTLDQAVRDCGSFQEPALRALGTGLVEALQAVHAAGLVHRDLQPGNVLLAPDGPRVIDFGITKAVEETRLTRTGTVVGSPAFMAPEQIVSSREVDPACDVFALAGVLVYAACGEGPFGPGDEGVLHRVVTDEPNLHGVPPALHPLLVRCLDKTPAQRPALEQVLAELAPSDPEALLTPALREQLEVRAREAELMAVVPPPPGRPPGVRQLTGRRRVLIGGLSALGVAVAGGAGALVWANIGDGKKRTGATPIATASPVLKLTDAPKPLWASAIPVSDIMPKLYPFDSTVILGDGSTTAAAFDATTGAVRWKCGSGPDSLPLKDDTALPFGTRILGTTGSSLLASGMDTDPSSAGRNYLERLDPATARPGSKVNTGKSLSPAVLLSTYGDTAYFQAISLQAGSVGGSPQPTLPPPSPSAFIVAVDLVNGGVRWQRPVASVSLYNKYFAADQYGFYYTRETDTGLTVDAVNATDGSSRWTAEVPPNPNSQLPPFMQVGSGALRTSMVAAPGLLITLNAANGLAAYDAQTGQRRWAVAMTAGTPPTVAGNLVLTSDSSRVYAVDLHSGQVKWTVISPVPLFGMGPSVAASAQVTAALFNTTGFGAKGLTLNGGTAGCLVLRTSDGKQIWALREQPGSATPTPTPLPTSSPLVPSAVDMLTDFESWALAVHGSTVYICGAGRIRAYHADAG</sequence>
<feature type="domain" description="Protein kinase" evidence="7">
    <location>
        <begin position="24"/>
        <end position="281"/>
    </location>
</feature>
<keyword evidence="2 5" id="KW-0547">Nucleotide-binding</keyword>
<dbReference type="PANTHER" id="PTHR43289">
    <property type="entry name" value="MITOGEN-ACTIVATED PROTEIN KINASE KINASE KINASE 20-RELATED"/>
    <property type="match status" value="1"/>
</dbReference>
<protein>
    <submittedName>
        <fullName evidence="8">Serine/threonine protein kinase</fullName>
    </submittedName>
</protein>
<keyword evidence="6" id="KW-1133">Transmembrane helix</keyword>
<keyword evidence="6" id="KW-0812">Transmembrane</keyword>
<dbReference type="Gene3D" id="1.10.510.10">
    <property type="entry name" value="Transferase(Phosphotransferase) domain 1"/>
    <property type="match status" value="1"/>
</dbReference>
<dbReference type="InterPro" id="IPR017441">
    <property type="entry name" value="Protein_kinase_ATP_BS"/>
</dbReference>
<dbReference type="InterPro" id="IPR000719">
    <property type="entry name" value="Prot_kinase_dom"/>
</dbReference>
<dbReference type="InterPro" id="IPR011047">
    <property type="entry name" value="Quinoprotein_ADH-like_sf"/>
</dbReference>
<dbReference type="SUPFAM" id="SSF56112">
    <property type="entry name" value="Protein kinase-like (PK-like)"/>
    <property type="match status" value="1"/>
</dbReference>
<evidence type="ECO:0000259" key="7">
    <source>
        <dbReference type="PROSITE" id="PS50011"/>
    </source>
</evidence>
<proteinExistence type="predicted"/>
<evidence type="ECO:0000256" key="2">
    <source>
        <dbReference type="ARBA" id="ARBA00022741"/>
    </source>
</evidence>
<evidence type="ECO:0000256" key="5">
    <source>
        <dbReference type="PROSITE-ProRule" id="PRU10141"/>
    </source>
</evidence>
<evidence type="ECO:0000313" key="9">
    <source>
        <dbReference type="Proteomes" id="UP000613974"/>
    </source>
</evidence>
<dbReference type="CDD" id="cd14014">
    <property type="entry name" value="STKc_PknB_like"/>
    <property type="match status" value="1"/>
</dbReference>
<dbReference type="InterPro" id="IPR018391">
    <property type="entry name" value="PQQ_b-propeller_rpt"/>
</dbReference>
<accession>A0ABQ3SJE7</accession>
<organism evidence="8 9">
    <name type="scientific">Streptomyces nojiriensis</name>
    <dbReference type="NCBI Taxonomy" id="66374"/>
    <lineage>
        <taxon>Bacteria</taxon>
        <taxon>Bacillati</taxon>
        <taxon>Actinomycetota</taxon>
        <taxon>Actinomycetes</taxon>
        <taxon>Kitasatosporales</taxon>
        <taxon>Streptomycetaceae</taxon>
        <taxon>Streptomyces</taxon>
    </lineage>
</organism>
<dbReference type="PANTHER" id="PTHR43289:SF34">
    <property type="entry name" value="SERINE_THREONINE-PROTEIN KINASE YBDM-RELATED"/>
    <property type="match status" value="1"/>
</dbReference>
<evidence type="ECO:0000256" key="1">
    <source>
        <dbReference type="ARBA" id="ARBA00022679"/>
    </source>
</evidence>
<evidence type="ECO:0000256" key="3">
    <source>
        <dbReference type="ARBA" id="ARBA00022777"/>
    </source>
</evidence>
<dbReference type="EMBL" id="BNEC01000003">
    <property type="protein sequence ID" value="GHI68260.1"/>
    <property type="molecule type" value="Genomic_DNA"/>
</dbReference>
<gene>
    <name evidence="8" type="ORF">Snoj_21780</name>
</gene>
<dbReference type="Proteomes" id="UP000613974">
    <property type="component" value="Unassembled WGS sequence"/>
</dbReference>
<name>A0ABQ3SJE7_9ACTN</name>